<protein>
    <recommendedName>
        <fullName evidence="3">Ankyrin repeat domain-containing protein</fullName>
    </recommendedName>
</protein>
<gene>
    <name evidence="1" type="ORF">PR002_g10001</name>
</gene>
<reference evidence="1 2" key="1">
    <citation type="submission" date="2018-09" db="EMBL/GenBank/DDBJ databases">
        <title>Genomic investigation of the strawberry pathogen Phytophthora fragariae indicates pathogenicity is determined by transcriptional variation in three key races.</title>
        <authorList>
            <person name="Adams T.M."/>
            <person name="Armitage A.D."/>
            <person name="Sobczyk M.K."/>
            <person name="Bates H.J."/>
            <person name="Dunwell J.M."/>
            <person name="Nellist C.F."/>
            <person name="Harrison R.J."/>
        </authorList>
    </citation>
    <scope>NUCLEOTIDE SEQUENCE [LARGE SCALE GENOMIC DNA]</scope>
    <source>
        <strain evidence="1 2">SCRP324</strain>
    </source>
</reference>
<name>A0A6A3MEE7_9STRA</name>
<dbReference type="AlphaFoldDB" id="A0A6A3MEE7"/>
<evidence type="ECO:0000313" key="1">
    <source>
        <dbReference type="EMBL" id="KAE9029942.1"/>
    </source>
</evidence>
<evidence type="ECO:0008006" key="3">
    <source>
        <dbReference type="Google" id="ProtNLM"/>
    </source>
</evidence>
<proteinExistence type="predicted"/>
<evidence type="ECO:0000313" key="2">
    <source>
        <dbReference type="Proteomes" id="UP000435112"/>
    </source>
</evidence>
<organism evidence="1 2">
    <name type="scientific">Phytophthora rubi</name>
    <dbReference type="NCBI Taxonomy" id="129364"/>
    <lineage>
        <taxon>Eukaryota</taxon>
        <taxon>Sar</taxon>
        <taxon>Stramenopiles</taxon>
        <taxon>Oomycota</taxon>
        <taxon>Peronosporomycetes</taxon>
        <taxon>Peronosporales</taxon>
        <taxon>Peronosporaceae</taxon>
        <taxon>Phytophthora</taxon>
    </lineage>
</organism>
<dbReference type="EMBL" id="QXFU01000553">
    <property type="protein sequence ID" value="KAE9029942.1"/>
    <property type="molecule type" value="Genomic_DNA"/>
</dbReference>
<accession>A0A6A3MEE7</accession>
<sequence length="165" mass="19016">MQFNTFGFFDKGGSASSNTLGLFDRVVEGDTMLLLALRCHDPQCAIVLLKLGASIHVSNSIAEYPLQVIFDAMAFFRLHPAEKKEERAGDDKLLEWRTEYEALFSILEKELSAFYKNKKETIERELRELYQQFAPDRVSKIPTQLEAYAYREHVLLEGVKKKYLS</sequence>
<dbReference type="OrthoDB" id="69242at2759"/>
<comment type="caution">
    <text evidence="1">The sequence shown here is derived from an EMBL/GenBank/DDBJ whole genome shotgun (WGS) entry which is preliminary data.</text>
</comment>
<dbReference type="Proteomes" id="UP000435112">
    <property type="component" value="Unassembled WGS sequence"/>
</dbReference>